<keyword evidence="7" id="KW-0256">Endoplasmic reticulum</keyword>
<name>A0A2J8RVX4_PONAB</name>
<dbReference type="PANTHER" id="PTHR48043">
    <property type="entry name" value="EG:EG0003.4 PROTEIN-RELATED"/>
    <property type="match status" value="1"/>
</dbReference>
<dbReference type="InterPro" id="IPR050271">
    <property type="entry name" value="UDP-glycosyltransferase"/>
</dbReference>
<dbReference type="EMBL" id="NDHI03003645">
    <property type="protein sequence ID" value="PNJ12632.1"/>
    <property type="molecule type" value="Genomic_DNA"/>
</dbReference>
<reference evidence="13" key="1">
    <citation type="submission" date="2017-12" db="EMBL/GenBank/DDBJ databases">
        <title>High-resolution comparative analysis of great ape genomes.</title>
        <authorList>
            <person name="Pollen A."/>
            <person name="Hastie A."/>
            <person name="Hormozdiari F."/>
            <person name="Dougherty M."/>
            <person name="Liu R."/>
            <person name="Chaisson M."/>
            <person name="Hoppe E."/>
            <person name="Hill C."/>
            <person name="Pang A."/>
            <person name="Hillier L."/>
            <person name="Baker C."/>
            <person name="Armstrong J."/>
            <person name="Shendure J."/>
            <person name="Paten B."/>
            <person name="Wilson R."/>
            <person name="Chao H."/>
            <person name="Schneider V."/>
            <person name="Ventura M."/>
            <person name="Kronenberg Z."/>
            <person name="Murali S."/>
            <person name="Gordon D."/>
            <person name="Cantsilieris S."/>
            <person name="Munson K."/>
            <person name="Nelson B."/>
            <person name="Raja A."/>
            <person name="Underwood J."/>
            <person name="Diekhans M."/>
            <person name="Fiddes I."/>
            <person name="Haussler D."/>
            <person name="Eichler E."/>
        </authorList>
    </citation>
    <scope>NUCLEOTIDE SEQUENCE [LARGE SCALE GENOMIC DNA]</scope>
    <source>
        <strain evidence="13">Susie</strain>
    </source>
</reference>
<comment type="caution">
    <text evidence="13">The sequence shown here is derived from an EMBL/GenBank/DDBJ whole genome shotgun (WGS) entry which is preliminary data.</text>
</comment>
<evidence type="ECO:0000256" key="12">
    <source>
        <dbReference type="RuleBase" id="RU362059"/>
    </source>
</evidence>
<keyword evidence="6 12" id="KW-0732">Signal</keyword>
<comment type="subcellular location">
    <subcellularLocation>
        <location evidence="1">Endoplasmic reticulum membrane</location>
        <topology evidence="1">Single-pass membrane protein</topology>
    </subcellularLocation>
    <subcellularLocation>
        <location evidence="12">Membrane</location>
        <topology evidence="12">Single-pass membrane protein</topology>
    </subcellularLocation>
</comment>
<keyword evidence="9 12" id="KW-0472">Membrane</keyword>
<dbReference type="Pfam" id="PF00201">
    <property type="entry name" value="UDPGT"/>
    <property type="match status" value="1"/>
</dbReference>
<organism evidence="13">
    <name type="scientific">Pongo abelii</name>
    <name type="common">Sumatran orangutan</name>
    <name type="synonym">Pongo pygmaeus abelii</name>
    <dbReference type="NCBI Taxonomy" id="9601"/>
    <lineage>
        <taxon>Eukaryota</taxon>
        <taxon>Metazoa</taxon>
        <taxon>Chordata</taxon>
        <taxon>Craniata</taxon>
        <taxon>Vertebrata</taxon>
        <taxon>Euteleostomi</taxon>
        <taxon>Mammalia</taxon>
        <taxon>Eutheria</taxon>
        <taxon>Euarchontoglires</taxon>
        <taxon>Primates</taxon>
        <taxon>Haplorrhini</taxon>
        <taxon>Catarrhini</taxon>
        <taxon>Hominidae</taxon>
        <taxon>Pongo</taxon>
    </lineage>
</organism>
<dbReference type="SUPFAM" id="SSF53756">
    <property type="entry name" value="UDP-Glycosyltransferase/glycogen phosphorylase"/>
    <property type="match status" value="1"/>
</dbReference>
<evidence type="ECO:0000256" key="11">
    <source>
        <dbReference type="RuleBase" id="RU003718"/>
    </source>
</evidence>
<evidence type="ECO:0000256" key="10">
    <source>
        <dbReference type="ARBA" id="ARBA00023180"/>
    </source>
</evidence>
<comment type="similarity">
    <text evidence="2 11">Belongs to the UDP-glycosyltransferase family.</text>
</comment>
<accession>A0A2J8RVX4</accession>
<keyword evidence="8 12" id="KW-1133">Transmembrane helix</keyword>
<comment type="catalytic activity">
    <reaction evidence="12">
        <text>glucuronate acceptor + UDP-alpha-D-glucuronate = acceptor beta-D-glucuronoside + UDP + H(+)</text>
        <dbReference type="Rhea" id="RHEA:21032"/>
        <dbReference type="ChEBI" id="CHEBI:15378"/>
        <dbReference type="ChEBI" id="CHEBI:58052"/>
        <dbReference type="ChEBI" id="CHEBI:58223"/>
        <dbReference type="ChEBI" id="CHEBI:132367"/>
        <dbReference type="ChEBI" id="CHEBI:132368"/>
        <dbReference type="EC" id="2.4.1.17"/>
    </reaction>
</comment>
<dbReference type="GO" id="GO:0015020">
    <property type="term" value="F:glucuronosyltransferase activity"/>
    <property type="evidence" value="ECO:0007669"/>
    <property type="project" value="UniProtKB-EC"/>
</dbReference>
<proteinExistence type="inferred from homology"/>
<gene>
    <name evidence="13" type="ORF">CR201_G0048267</name>
</gene>
<evidence type="ECO:0000256" key="9">
    <source>
        <dbReference type="ARBA" id="ARBA00023136"/>
    </source>
</evidence>
<evidence type="ECO:0000313" key="13">
    <source>
        <dbReference type="EMBL" id="PNJ12632.1"/>
    </source>
</evidence>
<feature type="signal peptide" evidence="12">
    <location>
        <begin position="1"/>
        <end position="21"/>
    </location>
</feature>
<feature type="transmembrane region" description="Helical" evidence="12">
    <location>
        <begin position="443"/>
        <end position="467"/>
    </location>
</feature>
<evidence type="ECO:0000256" key="8">
    <source>
        <dbReference type="ARBA" id="ARBA00022989"/>
    </source>
</evidence>
<dbReference type="CDD" id="cd03784">
    <property type="entry name" value="GT1_Gtf-like"/>
    <property type="match status" value="1"/>
</dbReference>
<keyword evidence="10" id="KW-0325">Glycoprotein</keyword>
<dbReference type="PROSITE" id="PS00375">
    <property type="entry name" value="UDPGT"/>
    <property type="match status" value="1"/>
</dbReference>
<evidence type="ECO:0000256" key="7">
    <source>
        <dbReference type="ARBA" id="ARBA00022824"/>
    </source>
</evidence>
<keyword evidence="3 11" id="KW-0328">Glycosyltransferase</keyword>
<protein>
    <recommendedName>
        <fullName evidence="12">UDP-glucuronosyltransferase</fullName>
        <ecNumber evidence="12">2.4.1.17</ecNumber>
    </recommendedName>
</protein>
<feature type="chain" id="PRO_5014210112" description="UDP-glucuronosyltransferase" evidence="12">
    <location>
        <begin position="22"/>
        <end position="479"/>
    </location>
</feature>
<evidence type="ECO:0000256" key="2">
    <source>
        <dbReference type="ARBA" id="ARBA00009995"/>
    </source>
</evidence>
<dbReference type="STRING" id="9601.ENSPPYP00000016513"/>
<dbReference type="InterPro" id="IPR035595">
    <property type="entry name" value="UDP_glycos_trans_CS"/>
</dbReference>
<evidence type="ECO:0000256" key="4">
    <source>
        <dbReference type="ARBA" id="ARBA00022679"/>
    </source>
</evidence>
<evidence type="ECO:0000256" key="6">
    <source>
        <dbReference type="ARBA" id="ARBA00022729"/>
    </source>
</evidence>
<dbReference type="FunFam" id="3.40.50.2000:FF:000042">
    <property type="entry name" value="UDP-glucuronosyltransferase"/>
    <property type="match status" value="1"/>
</dbReference>
<sequence length="479" mass="55150">MSMKWSSVILLIQLSFYFSSGNCGKVLVWAAEYSHWMNIKTILDELVQRGHEVTVLASSASILFDPNNSSALKIEIYPTSLTKTELENFIVQQINRWSDLPKDTFWLYFSQVQEIMSTFGDITRKFCEDIVSNKKFMKKVQESRFDIIFADAIFPCSELLAELFNIPFVYSLSFSPGYTFEKHSGGFIFPPSYVPVVMSELTDQMTFMERVKNMIYVLYFDFWFQIFDMNKWDQFYSEVLEMEEFVQSSGENGVVVFSLGSMVSNMKEERANVIASALAQIPQKVLWRFDGNKPDTLGLNTRLYKWIPQNDLLGHPKTRAFITHGGANGIYEAIYHGIPMVGIPLFADQPDNIAHMKAKGAALKLDFNTMSSTDLLNALKTVINDPLYKENVMKLSRIQHDQPVKPLDRAVFWIEFVMRHKGAKHLRVAAHDLTWFQYHSLDVIGFLLACVATVIFIITKCCLFCFWKFTRKTKKGKND</sequence>
<evidence type="ECO:0000256" key="5">
    <source>
        <dbReference type="ARBA" id="ARBA00022692"/>
    </source>
</evidence>
<dbReference type="InterPro" id="IPR002213">
    <property type="entry name" value="UDP_glucos_trans"/>
</dbReference>
<evidence type="ECO:0000256" key="1">
    <source>
        <dbReference type="ARBA" id="ARBA00004389"/>
    </source>
</evidence>
<keyword evidence="4 11" id="KW-0808">Transferase</keyword>
<keyword evidence="5 12" id="KW-0812">Transmembrane</keyword>
<dbReference type="EC" id="2.4.1.17" evidence="12"/>
<evidence type="ECO:0000256" key="3">
    <source>
        <dbReference type="ARBA" id="ARBA00022676"/>
    </source>
</evidence>
<dbReference type="AlphaFoldDB" id="A0A2J8RVX4"/>
<dbReference type="PANTHER" id="PTHR48043:SF12">
    <property type="entry name" value="UDP-GLUCURONOSYLTRANSFERASE 2B4"/>
    <property type="match status" value="1"/>
</dbReference>
<dbReference type="GO" id="GO:0005789">
    <property type="term" value="C:endoplasmic reticulum membrane"/>
    <property type="evidence" value="ECO:0007669"/>
    <property type="project" value="UniProtKB-SubCell"/>
</dbReference>
<dbReference type="Gene3D" id="3.40.50.2000">
    <property type="entry name" value="Glycogen Phosphorylase B"/>
    <property type="match status" value="2"/>
</dbReference>
<dbReference type="FunFam" id="3.40.50.2000:FF:000001">
    <property type="entry name" value="UDP-glucuronosyltransferase"/>
    <property type="match status" value="1"/>
</dbReference>